<organism evidence="4">
    <name type="scientific">Caulobacter sp. 602-2</name>
    <dbReference type="NCBI Taxonomy" id="2710887"/>
    <lineage>
        <taxon>Bacteria</taxon>
        <taxon>Pseudomonadati</taxon>
        <taxon>Pseudomonadota</taxon>
        <taxon>Alphaproteobacteria</taxon>
        <taxon>Caulobacterales</taxon>
        <taxon>Caulobacteraceae</taxon>
        <taxon>Caulobacter</taxon>
    </lineage>
</organism>
<dbReference type="Gene3D" id="2.40.50.1020">
    <property type="entry name" value="LytTr DNA-binding domain"/>
    <property type="match status" value="1"/>
</dbReference>
<dbReference type="GO" id="GO:0000156">
    <property type="term" value="F:phosphorelay response regulator activity"/>
    <property type="evidence" value="ECO:0007669"/>
    <property type="project" value="InterPro"/>
</dbReference>
<gene>
    <name evidence="4" type="ORF">G5B46_07595</name>
</gene>
<dbReference type="AlphaFoldDB" id="A0A6G4QW48"/>
<keyword evidence="1" id="KW-1133">Transmembrane helix</keyword>
<feature type="transmembrane region" description="Helical" evidence="1">
    <location>
        <begin position="326"/>
        <end position="345"/>
    </location>
</feature>
<evidence type="ECO:0000259" key="3">
    <source>
        <dbReference type="PROSITE" id="PS50930"/>
    </source>
</evidence>
<dbReference type="PROSITE" id="PS50930">
    <property type="entry name" value="HTH_LYTTR"/>
    <property type="match status" value="1"/>
</dbReference>
<dbReference type="InterPro" id="IPR007492">
    <property type="entry name" value="LytTR_DNA-bd_dom"/>
</dbReference>
<feature type="chain" id="PRO_5026197567" evidence="2">
    <location>
        <begin position="21"/>
        <end position="474"/>
    </location>
</feature>
<feature type="transmembrane region" description="Helical" evidence="1">
    <location>
        <begin position="160"/>
        <end position="185"/>
    </location>
</feature>
<keyword evidence="1" id="KW-0812">Transmembrane</keyword>
<name>A0A6G4QW48_9CAUL</name>
<evidence type="ECO:0000313" key="4">
    <source>
        <dbReference type="EMBL" id="NGM49465.1"/>
    </source>
</evidence>
<evidence type="ECO:0000256" key="1">
    <source>
        <dbReference type="SAM" id="Phobius"/>
    </source>
</evidence>
<keyword evidence="2" id="KW-0732">Signal</keyword>
<dbReference type="Pfam" id="PF04397">
    <property type="entry name" value="LytTR"/>
    <property type="match status" value="1"/>
</dbReference>
<feature type="signal peptide" evidence="2">
    <location>
        <begin position="1"/>
        <end position="20"/>
    </location>
</feature>
<feature type="transmembrane region" description="Helical" evidence="1">
    <location>
        <begin position="278"/>
        <end position="295"/>
    </location>
</feature>
<comment type="caution">
    <text evidence="4">The sequence shown here is derived from an EMBL/GenBank/DDBJ whole genome shotgun (WGS) entry which is preliminary data.</text>
</comment>
<feature type="domain" description="HTH LytTR-type" evidence="3">
    <location>
        <begin position="368"/>
        <end position="471"/>
    </location>
</feature>
<protein>
    <submittedName>
        <fullName evidence="4">Response regulator transcription factor</fullName>
    </submittedName>
</protein>
<proteinExistence type="predicted"/>
<feature type="transmembrane region" description="Helical" evidence="1">
    <location>
        <begin position="302"/>
        <end position="320"/>
    </location>
</feature>
<dbReference type="InterPro" id="IPR046947">
    <property type="entry name" value="LytR-like"/>
</dbReference>
<reference evidence="4" key="1">
    <citation type="submission" date="2020-02" db="EMBL/GenBank/DDBJ databases">
        <authorList>
            <person name="Gao J."/>
            <person name="Sun J."/>
        </authorList>
    </citation>
    <scope>NUCLEOTIDE SEQUENCE</scope>
    <source>
        <strain evidence="4">602-2</strain>
    </source>
</reference>
<dbReference type="GO" id="GO:0003677">
    <property type="term" value="F:DNA binding"/>
    <property type="evidence" value="ECO:0007669"/>
    <property type="project" value="InterPro"/>
</dbReference>
<dbReference type="SMART" id="SM00850">
    <property type="entry name" value="LytTR"/>
    <property type="match status" value="1"/>
</dbReference>
<feature type="transmembrane region" description="Helical" evidence="1">
    <location>
        <begin position="226"/>
        <end position="244"/>
    </location>
</feature>
<evidence type="ECO:0000256" key="2">
    <source>
        <dbReference type="SAM" id="SignalP"/>
    </source>
</evidence>
<dbReference type="RefSeq" id="WP_165257407.1">
    <property type="nucleotide sequence ID" value="NZ_JAAKGT010000002.1"/>
</dbReference>
<keyword evidence="1" id="KW-0472">Membrane</keyword>
<accession>A0A6G4QW48</accession>
<dbReference type="PANTHER" id="PTHR37299">
    <property type="entry name" value="TRANSCRIPTIONAL REGULATOR-RELATED"/>
    <property type="match status" value="1"/>
</dbReference>
<dbReference type="PANTHER" id="PTHR37299:SF1">
    <property type="entry name" value="STAGE 0 SPORULATION PROTEIN A HOMOLOG"/>
    <property type="match status" value="1"/>
</dbReference>
<feature type="transmembrane region" description="Helical" evidence="1">
    <location>
        <begin position="253"/>
        <end position="272"/>
    </location>
</feature>
<dbReference type="EMBL" id="JAAKGT010000002">
    <property type="protein sequence ID" value="NGM49465.1"/>
    <property type="molecule type" value="Genomic_DNA"/>
</dbReference>
<sequence length="474" mass="50544">MWRILLFTLLVASLPAVVRAQPQEPAWQACRGVVGPDGPVLSDCRPIADAVDPQGRELWIRSTLDAPADARPRALHVAGVASSQAWLNGRPLGANGEPGATARTEIPGRYQVVLPIRETLWRSGENTLVLHLSSFHGGLRFARPISAIGVWPYPYPDRAAFLAAVFAATGALLAAAFGFGVIHALRRTGSSLILAAMAAVAALQAVVESLRALLNYPYPLHAWRMSAIWLLAAAFAVLLAAYAASRFLPRGRWPMVGAALVVVGATALLPGFDSKTTWALILGVALAVLPVAAGVRDKTPGARPALAYLALFLALALGFPQWLADFSYFLLAAGLLLPLLVVEVVRLGRDDQGREAALTRAAGRPDRLTVASAKGVELVPIADILAVVGADDYVELRLVGGRSLLHAARLDGLSAQLPERFLRVHRSVIANLAQVQRLERDGDRWRLHLSEGAPLPVSRSRQPALREALDAASA</sequence>
<feature type="transmembrane region" description="Helical" evidence="1">
    <location>
        <begin position="192"/>
        <end position="214"/>
    </location>
</feature>